<reference evidence="2 3" key="2">
    <citation type="submission" date="2018-11" db="EMBL/GenBank/DDBJ databases">
        <authorList>
            <consortium name="Pathogen Informatics"/>
        </authorList>
    </citation>
    <scope>NUCLEOTIDE SEQUENCE [LARGE SCALE GENOMIC DNA]</scope>
    <source>
        <strain evidence="2 3">NST_G2</strain>
    </source>
</reference>
<dbReference type="EMBL" id="UYSU01032511">
    <property type="protein sequence ID" value="VDL89733.1"/>
    <property type="molecule type" value="Genomic_DNA"/>
</dbReference>
<dbReference type="Proteomes" id="UP000275846">
    <property type="component" value="Unassembled WGS sequence"/>
</dbReference>
<dbReference type="WBParaSite" id="SSLN_0000344801-mRNA-1">
    <property type="protein sequence ID" value="SSLN_0000344801-mRNA-1"/>
    <property type="gene ID" value="SSLN_0000344801"/>
</dbReference>
<evidence type="ECO:0000313" key="2">
    <source>
        <dbReference type="EMBL" id="VDL89733.1"/>
    </source>
</evidence>
<name>A0A183SGK0_SCHSO</name>
<accession>A0A183SGK0</accession>
<feature type="compositionally biased region" description="Polar residues" evidence="1">
    <location>
        <begin position="378"/>
        <end position="391"/>
    </location>
</feature>
<evidence type="ECO:0000313" key="3">
    <source>
        <dbReference type="Proteomes" id="UP000275846"/>
    </source>
</evidence>
<proteinExistence type="predicted"/>
<feature type="compositionally biased region" description="Low complexity" evidence="1">
    <location>
        <begin position="250"/>
        <end position="260"/>
    </location>
</feature>
<evidence type="ECO:0000256" key="1">
    <source>
        <dbReference type="SAM" id="MobiDB-lite"/>
    </source>
</evidence>
<reference evidence="4" key="1">
    <citation type="submission" date="2016-06" db="UniProtKB">
        <authorList>
            <consortium name="WormBaseParasite"/>
        </authorList>
    </citation>
    <scope>IDENTIFICATION</scope>
</reference>
<organism evidence="4">
    <name type="scientific">Schistocephalus solidus</name>
    <name type="common">Tapeworm</name>
    <dbReference type="NCBI Taxonomy" id="70667"/>
    <lineage>
        <taxon>Eukaryota</taxon>
        <taxon>Metazoa</taxon>
        <taxon>Spiralia</taxon>
        <taxon>Lophotrochozoa</taxon>
        <taxon>Platyhelminthes</taxon>
        <taxon>Cestoda</taxon>
        <taxon>Eucestoda</taxon>
        <taxon>Diphyllobothriidea</taxon>
        <taxon>Diphyllobothriidae</taxon>
        <taxon>Schistocephalus</taxon>
    </lineage>
</organism>
<sequence>MKSFFSQEELAASSLSGEGIYKKRLQPEITEAIKGGRSVHTCTTGAQSTTCCSRLRALHPCATLFSRADGKVPQAHLRRVRTPELEATIACVLNDKATRPRGIYHNYVPSLPTPLPPIPILLPMQPPPPPRPQQADGALLPQTHSPDLSDIGRSREFPGGARTRVWDANYSGWKILWVGDMNHRLAQQRRGASVDLRAHERAIMLPALAKERKRHPQLKTGSINLCMTDVCVQARRVANNQRSRVRTLTGGFMSASSSNSSGGGGGSVSKPKFPPCGDNLGSVTPTPSAAVPLSLAGPSTPQFWSQFSGLSRARILGQSLSPTYSQGSSHSGCVGGGGGDGESPDGGPSTPKRGRAAESADPTKALAFAADCLAGSPPSYSAQRSPESDVSSVHKPQLEASGHHFTSAGDSPCELVSIE</sequence>
<feature type="region of interest" description="Disordered" evidence="1">
    <location>
        <begin position="321"/>
        <end position="361"/>
    </location>
</feature>
<gene>
    <name evidence="2" type="ORF">SSLN_LOCUS3348</name>
</gene>
<dbReference type="OrthoDB" id="6238847at2759"/>
<keyword evidence="3" id="KW-1185">Reference proteome</keyword>
<dbReference type="AlphaFoldDB" id="A0A183SGK0"/>
<protein>
    <submittedName>
        <fullName evidence="2 4">Uncharacterized protein</fullName>
    </submittedName>
</protein>
<feature type="region of interest" description="Disordered" evidence="1">
    <location>
        <begin position="249"/>
        <end position="284"/>
    </location>
</feature>
<evidence type="ECO:0000313" key="4">
    <source>
        <dbReference type="WBParaSite" id="SSLN_0000344801-mRNA-1"/>
    </source>
</evidence>
<feature type="region of interest" description="Disordered" evidence="1">
    <location>
        <begin position="376"/>
        <end position="419"/>
    </location>
</feature>